<evidence type="ECO:0000256" key="4">
    <source>
        <dbReference type="ARBA" id="ARBA00023163"/>
    </source>
</evidence>
<dbReference type="InterPro" id="IPR011990">
    <property type="entry name" value="TPR-like_helical_dom_sf"/>
</dbReference>
<dbReference type="PROSITE" id="PS51755">
    <property type="entry name" value="OMPR_PHOB"/>
    <property type="match status" value="1"/>
</dbReference>
<evidence type="ECO:0000313" key="7">
    <source>
        <dbReference type="EMBL" id="KJE19775.1"/>
    </source>
</evidence>
<dbReference type="GO" id="GO:0006355">
    <property type="term" value="P:regulation of DNA-templated transcription"/>
    <property type="evidence" value="ECO:0007669"/>
    <property type="project" value="InterPro"/>
</dbReference>
<sequence length="282" mass="31761">MRPKRRSPSPSGSARVTDLNSSVGQAVRYEILGPLRVLDGDRQVHVSAPKLTVLLAVLLARARQVVAADLLVAEIWPEDPPRRATAALHVYVSQLRKLLTCPRRPQCPIITRSPGYLLAVEPEAVDLHQFEQRVAAGRRHARSGRHPQAVEQFTAALALWRSPALSDLRDGPIVDAFATRLEEARLECLEMMMESGLSAGRHRELVGQLFELTLEHPMREAFYRQLMIALYRSERQADALRVYQRARGLLAEELGVEPGRHLREIQRAILRDDDRFELPSTG</sequence>
<dbReference type="Pfam" id="PF03704">
    <property type="entry name" value="BTAD"/>
    <property type="match status" value="1"/>
</dbReference>
<comment type="similarity">
    <text evidence="1">Belongs to the AfsR/DnrI/RedD regulatory family.</text>
</comment>
<evidence type="ECO:0000256" key="5">
    <source>
        <dbReference type="PROSITE-ProRule" id="PRU01091"/>
    </source>
</evidence>
<dbReference type="Pfam" id="PF00486">
    <property type="entry name" value="Trans_reg_C"/>
    <property type="match status" value="1"/>
</dbReference>
<comment type="caution">
    <text evidence="7">The sequence shown here is derived from an EMBL/GenBank/DDBJ whole genome shotgun (WGS) entry which is preliminary data.</text>
</comment>
<gene>
    <name evidence="7" type="ORF">FF36_05936</name>
</gene>
<dbReference type="SUPFAM" id="SSF46894">
    <property type="entry name" value="C-terminal effector domain of the bipartite response regulators"/>
    <property type="match status" value="1"/>
</dbReference>
<name>A0A0D8B6Q7_9ACTN</name>
<keyword evidence="8" id="KW-1185">Reference proteome</keyword>
<dbReference type="PANTHER" id="PTHR35807">
    <property type="entry name" value="TRANSCRIPTIONAL REGULATOR REDD-RELATED"/>
    <property type="match status" value="1"/>
</dbReference>
<dbReference type="GO" id="GO:0003677">
    <property type="term" value="F:DNA binding"/>
    <property type="evidence" value="ECO:0007669"/>
    <property type="project" value="UniProtKB-UniRule"/>
</dbReference>
<evidence type="ECO:0000256" key="3">
    <source>
        <dbReference type="ARBA" id="ARBA00023125"/>
    </source>
</evidence>
<dbReference type="InterPro" id="IPR001867">
    <property type="entry name" value="OmpR/PhoB-type_DNA-bd"/>
</dbReference>
<protein>
    <submittedName>
        <fullName evidence="7">DNA-binding transcriptional activator of the SARP family</fullName>
    </submittedName>
</protein>
<dbReference type="InterPro" id="IPR005158">
    <property type="entry name" value="BTAD"/>
</dbReference>
<dbReference type="EMBL" id="JYFN01000085">
    <property type="protein sequence ID" value="KJE19775.1"/>
    <property type="molecule type" value="Genomic_DNA"/>
</dbReference>
<keyword evidence="2" id="KW-0805">Transcription regulation</keyword>
<dbReference type="GO" id="GO:0000160">
    <property type="term" value="P:phosphorelay signal transduction system"/>
    <property type="evidence" value="ECO:0007669"/>
    <property type="project" value="InterPro"/>
</dbReference>
<keyword evidence="3 5" id="KW-0238">DNA-binding</keyword>
<dbReference type="SMART" id="SM01043">
    <property type="entry name" value="BTAD"/>
    <property type="match status" value="1"/>
</dbReference>
<dbReference type="InterPro" id="IPR016032">
    <property type="entry name" value="Sig_transdc_resp-reg_C-effctor"/>
</dbReference>
<keyword evidence="4" id="KW-0804">Transcription</keyword>
<feature type="domain" description="OmpR/PhoB-type" evidence="6">
    <location>
        <begin position="14"/>
        <end position="120"/>
    </location>
</feature>
<evidence type="ECO:0000259" key="6">
    <source>
        <dbReference type="PROSITE" id="PS51755"/>
    </source>
</evidence>
<dbReference type="AlphaFoldDB" id="A0A0D8B6Q7"/>
<dbReference type="InterPro" id="IPR036388">
    <property type="entry name" value="WH-like_DNA-bd_sf"/>
</dbReference>
<dbReference type="Gene3D" id="1.25.40.10">
    <property type="entry name" value="Tetratricopeptide repeat domain"/>
    <property type="match status" value="1"/>
</dbReference>
<dbReference type="CDD" id="cd15831">
    <property type="entry name" value="BTAD"/>
    <property type="match status" value="1"/>
</dbReference>
<dbReference type="Proteomes" id="UP000032545">
    <property type="component" value="Unassembled WGS sequence"/>
</dbReference>
<feature type="DNA-binding region" description="OmpR/PhoB-type" evidence="5">
    <location>
        <begin position="14"/>
        <end position="120"/>
    </location>
</feature>
<dbReference type="SMART" id="SM00862">
    <property type="entry name" value="Trans_reg_C"/>
    <property type="match status" value="1"/>
</dbReference>
<evidence type="ECO:0000256" key="1">
    <source>
        <dbReference type="ARBA" id="ARBA00005820"/>
    </source>
</evidence>
<evidence type="ECO:0000313" key="8">
    <source>
        <dbReference type="Proteomes" id="UP000032545"/>
    </source>
</evidence>
<dbReference type="InterPro" id="IPR051677">
    <property type="entry name" value="AfsR-DnrI-RedD_regulator"/>
</dbReference>
<dbReference type="Gene3D" id="1.10.10.10">
    <property type="entry name" value="Winged helix-like DNA-binding domain superfamily/Winged helix DNA-binding domain"/>
    <property type="match status" value="1"/>
</dbReference>
<dbReference type="FunFam" id="1.25.40.10:FF:000222">
    <property type="entry name" value="SARP family transcriptional regulator"/>
    <property type="match status" value="1"/>
</dbReference>
<accession>A0A0D8B6Q7</accession>
<dbReference type="PATRIC" id="fig|1502723.3.peg.6730"/>
<reference evidence="7 8" key="2">
    <citation type="journal article" date="2016" name="Genome Announc.">
        <title>Permanent Draft Genome Sequences for Two Variants of Frankia sp. Strain CpI1, the First Frankia Strain Isolated from Root Nodules of Comptonia peregrina.</title>
        <authorList>
            <person name="Oshone R."/>
            <person name="Hurst S.G.IV."/>
            <person name="Abebe-Akele F."/>
            <person name="Simpson S."/>
            <person name="Morris K."/>
            <person name="Thomas W.K."/>
            <person name="Tisa L.S."/>
        </authorList>
    </citation>
    <scope>NUCLEOTIDE SEQUENCE [LARGE SCALE GENOMIC DNA]</scope>
    <source>
        <strain evidence="8">CpI1-S</strain>
    </source>
</reference>
<reference evidence="8" key="1">
    <citation type="submission" date="2015-02" db="EMBL/GenBank/DDBJ databases">
        <title>Draft Genome of Frankia sp. CpI1-S.</title>
        <authorList>
            <person name="Oshone R.T."/>
            <person name="Ngom M."/>
            <person name="Ghodhbane-Gtari F."/>
            <person name="Gtari M."/>
            <person name="Morris K."/>
            <person name="Thomas K."/>
            <person name="Sen A."/>
            <person name="Tisa L.S."/>
        </authorList>
    </citation>
    <scope>NUCLEOTIDE SEQUENCE [LARGE SCALE GENOMIC DNA]</scope>
    <source>
        <strain evidence="8">CpI1-S</strain>
    </source>
</reference>
<evidence type="ECO:0000256" key="2">
    <source>
        <dbReference type="ARBA" id="ARBA00023015"/>
    </source>
</evidence>
<dbReference type="PANTHER" id="PTHR35807:SF1">
    <property type="entry name" value="TRANSCRIPTIONAL REGULATOR REDD"/>
    <property type="match status" value="1"/>
</dbReference>
<proteinExistence type="inferred from homology"/>
<dbReference type="SUPFAM" id="SSF48452">
    <property type="entry name" value="TPR-like"/>
    <property type="match status" value="1"/>
</dbReference>
<organism evidence="7 8">
    <name type="scientific">Frankia torreyi</name>
    <dbReference type="NCBI Taxonomy" id="1856"/>
    <lineage>
        <taxon>Bacteria</taxon>
        <taxon>Bacillati</taxon>
        <taxon>Actinomycetota</taxon>
        <taxon>Actinomycetes</taxon>
        <taxon>Frankiales</taxon>
        <taxon>Frankiaceae</taxon>
        <taxon>Frankia</taxon>
    </lineage>
</organism>